<proteinExistence type="predicted"/>
<protein>
    <submittedName>
        <fullName evidence="1">Uncharacterized protein</fullName>
    </submittedName>
</protein>
<sequence length="214" mass="22368">MEMGVGAGYVGGGRGEWVQNSPFPFGYRCCAGDLGRWPSTAGLYGGSVARLCLLCRSGATAGAEGPGWWCPSTSPRSAPSGSGAGALSGAFPGKVDSFGMETFSGGCRIGVGVHQNNSGAIIFVIAFGYRMNGGVYGHPGNRTLGGNYRLRGSGAGNPDDYFSQSAGYPCWSGINYRIRVYDEKLRSGNWKSNKKTARPGGMECRKLIFGGYPA</sequence>
<evidence type="ECO:0000313" key="1">
    <source>
        <dbReference type="EMBL" id="MQY21754.1"/>
    </source>
</evidence>
<accession>A0A7K0DA47</accession>
<comment type="caution">
    <text evidence="1">The sequence shown here is derived from an EMBL/GenBank/DDBJ whole genome shotgun (WGS) entry which is preliminary data.</text>
</comment>
<keyword evidence="2" id="KW-1185">Reference proteome</keyword>
<gene>
    <name evidence="1" type="ORF">NRB20_48670</name>
</gene>
<name>A0A7K0DA47_9NOCA</name>
<reference evidence="1 2" key="1">
    <citation type="submission" date="2019-10" db="EMBL/GenBank/DDBJ databases">
        <title>Nocardia macrotermitis sp. nov. and Nocardia aurantia sp. nov., isolated from the gut of fungus growing-termite Macrotermes natalensis.</title>
        <authorList>
            <person name="Benndorf R."/>
            <person name="Schwitalla J."/>
            <person name="Martin K."/>
            <person name="De Beer W."/>
            <person name="Kaster A.-K."/>
            <person name="Vollmers J."/>
            <person name="Poulsen M."/>
            <person name="Beemelmanns C."/>
        </authorList>
    </citation>
    <scope>NUCLEOTIDE SEQUENCE [LARGE SCALE GENOMIC DNA]</scope>
    <source>
        <strain evidence="1 2">RB20</strain>
    </source>
</reference>
<organism evidence="1 2">
    <name type="scientific">Nocardia macrotermitis</name>
    <dbReference type="NCBI Taxonomy" id="2585198"/>
    <lineage>
        <taxon>Bacteria</taxon>
        <taxon>Bacillati</taxon>
        <taxon>Actinomycetota</taxon>
        <taxon>Actinomycetes</taxon>
        <taxon>Mycobacteriales</taxon>
        <taxon>Nocardiaceae</taxon>
        <taxon>Nocardia</taxon>
    </lineage>
</organism>
<dbReference type="EMBL" id="WEGK01000011">
    <property type="protein sequence ID" value="MQY21754.1"/>
    <property type="molecule type" value="Genomic_DNA"/>
</dbReference>
<dbReference type="AlphaFoldDB" id="A0A7K0DA47"/>
<evidence type="ECO:0000313" key="2">
    <source>
        <dbReference type="Proteomes" id="UP000438448"/>
    </source>
</evidence>
<dbReference type="Proteomes" id="UP000438448">
    <property type="component" value="Unassembled WGS sequence"/>
</dbReference>